<evidence type="ECO:0000313" key="1">
    <source>
        <dbReference type="EMBL" id="WJJ55368.1"/>
    </source>
</evidence>
<name>A0AAT9V7V7_9CAUD</name>
<dbReference type="EMBL" id="OQ846916">
    <property type="protein sequence ID" value="WJJ55368.1"/>
    <property type="molecule type" value="Genomic_DNA"/>
</dbReference>
<protein>
    <submittedName>
        <fullName evidence="1">Uncharacterized protein</fullName>
    </submittedName>
</protein>
<reference evidence="1" key="1">
    <citation type="submission" date="2023-04" db="EMBL/GenBank/DDBJ databases">
        <title>Characterization and genome study of newly isolated Alicyclobacillus-specific phaga.</title>
        <authorList>
            <person name="Shymialevich D."/>
            <person name="Wojcicki M."/>
            <person name="Srednicka P."/>
            <person name="Swider O."/>
        </authorList>
    </citation>
    <scope>NUCLEOTIDE SEQUENCE</scope>
</reference>
<gene>
    <name evidence="1" type="ORF">QB910_000124</name>
</gene>
<sequence>MKTYIVEIPLTGYVSVEVEAESEQEAIDRAFEEAQLEHIEEWDLHRQIVRGNVFSGLRNEIHVEEIDDDDED</sequence>
<proteinExistence type="predicted"/>
<organism evidence="1">
    <name type="scientific">Alicyclobacillus phage KKP_3916</name>
    <dbReference type="NCBI Taxonomy" id="3040651"/>
    <lineage>
        <taxon>Viruses</taxon>
        <taxon>Duplodnaviria</taxon>
        <taxon>Heunggongvirae</taxon>
        <taxon>Uroviricota</taxon>
        <taxon>Caudoviricetes</taxon>
    </lineage>
</organism>
<accession>A0AAT9V7V7</accession>